<dbReference type="PIRSF" id="PIRSF028561">
    <property type="entry name" value="Ac_Trasf"/>
    <property type="match status" value="1"/>
</dbReference>
<dbReference type="InterPro" id="IPR014548">
    <property type="entry name" value="Ac_Trasf"/>
</dbReference>
<dbReference type="RefSeq" id="WP_349277166.1">
    <property type="nucleotide sequence ID" value="NZ_CBCSCU010000014.1"/>
</dbReference>
<keyword evidence="4" id="KW-0808">Transferase</keyword>
<keyword evidence="7" id="KW-1133">Transmembrane helix</keyword>
<evidence type="ECO:0000256" key="6">
    <source>
        <dbReference type="ARBA" id="ARBA00023315"/>
    </source>
</evidence>
<gene>
    <name evidence="8" type="ORF">ABLV49_13630</name>
</gene>
<dbReference type="Pfam" id="PF03279">
    <property type="entry name" value="Lip_A_acyltrans"/>
    <property type="match status" value="1"/>
</dbReference>
<feature type="transmembrane region" description="Helical" evidence="7">
    <location>
        <begin position="41"/>
        <end position="60"/>
    </location>
</feature>
<dbReference type="CDD" id="cd07984">
    <property type="entry name" value="LPLAT_LABLAT-like"/>
    <property type="match status" value="1"/>
</dbReference>
<dbReference type="InterPro" id="IPR004960">
    <property type="entry name" value="LipA_acyltrans"/>
</dbReference>
<dbReference type="GO" id="GO:0009247">
    <property type="term" value="P:glycolipid biosynthetic process"/>
    <property type="evidence" value="ECO:0007669"/>
    <property type="project" value="UniProtKB-ARBA"/>
</dbReference>
<dbReference type="AlphaFoldDB" id="A0AAU7LPK1"/>
<dbReference type="GO" id="GO:0005886">
    <property type="term" value="C:plasma membrane"/>
    <property type="evidence" value="ECO:0007669"/>
    <property type="project" value="UniProtKB-SubCell"/>
</dbReference>
<organism evidence="8">
    <name type="scientific">Polaromonas hydrogenivorans</name>
    <dbReference type="NCBI Taxonomy" id="335476"/>
    <lineage>
        <taxon>Bacteria</taxon>
        <taxon>Pseudomonadati</taxon>
        <taxon>Pseudomonadota</taxon>
        <taxon>Betaproteobacteria</taxon>
        <taxon>Burkholderiales</taxon>
        <taxon>Comamonadaceae</taxon>
        <taxon>Polaromonas</taxon>
    </lineage>
</organism>
<dbReference type="PANTHER" id="PTHR30606:SF9">
    <property type="entry name" value="LIPID A BIOSYNTHESIS LAUROYLTRANSFERASE"/>
    <property type="match status" value="1"/>
</dbReference>
<dbReference type="PANTHER" id="PTHR30606">
    <property type="entry name" value="LIPID A BIOSYNTHESIS LAUROYL ACYLTRANSFERASE"/>
    <property type="match status" value="1"/>
</dbReference>
<proteinExistence type="predicted"/>
<keyword evidence="6" id="KW-0012">Acyltransferase</keyword>
<comment type="subcellular location">
    <subcellularLocation>
        <location evidence="1">Cell inner membrane</location>
    </subcellularLocation>
</comment>
<sequence>MKPARPTTASASAQWQQNPERSSLFMLRVMTWLSLRLGRRASRVVLYGIAAYFLAFAPAARRMSGLYLRRVLKLPSNAAVGWLHLFRHFFSFAAAVHDRIYLLNDRFDLFDIRVHNQSLVDDILADGQGIFLIGAHLGSFEVLRALGRKQPGLRVAMMMYEENARKINATLSAINPNAQQDIIALGHIGSMIQAHELLAQGSIVGMLGDRSLGNDDTRPIHFLGDPAELPLGPFRMAAIMKRPVLFMTGLYRGGNRYDIHFEALADFSALPPRGRTLAVEDAMTRYAALMEQYCYSAPYNWFNFFDFWQVGAPRLPRTLTPSAETPET</sequence>
<evidence type="ECO:0000256" key="4">
    <source>
        <dbReference type="ARBA" id="ARBA00022679"/>
    </source>
</evidence>
<reference evidence="8" key="1">
    <citation type="submission" date="2024-05" db="EMBL/GenBank/DDBJ databases">
        <authorList>
            <person name="Bunk B."/>
            <person name="Swiderski J."/>
            <person name="Sproer C."/>
            <person name="Thiel V."/>
        </authorList>
    </citation>
    <scope>NUCLEOTIDE SEQUENCE</scope>
    <source>
        <strain evidence="8">DSM 17735</strain>
    </source>
</reference>
<evidence type="ECO:0000256" key="1">
    <source>
        <dbReference type="ARBA" id="ARBA00004533"/>
    </source>
</evidence>
<protein>
    <submittedName>
        <fullName evidence="8">Acyl-CoA synthetase</fullName>
    </submittedName>
</protein>
<evidence type="ECO:0000256" key="3">
    <source>
        <dbReference type="ARBA" id="ARBA00022519"/>
    </source>
</evidence>
<evidence type="ECO:0000256" key="5">
    <source>
        <dbReference type="ARBA" id="ARBA00023136"/>
    </source>
</evidence>
<evidence type="ECO:0000313" key="8">
    <source>
        <dbReference type="EMBL" id="XBP68938.1"/>
    </source>
</evidence>
<keyword evidence="7" id="KW-0812">Transmembrane</keyword>
<evidence type="ECO:0000256" key="2">
    <source>
        <dbReference type="ARBA" id="ARBA00022475"/>
    </source>
</evidence>
<evidence type="ECO:0000256" key="7">
    <source>
        <dbReference type="SAM" id="Phobius"/>
    </source>
</evidence>
<dbReference type="GO" id="GO:0016746">
    <property type="term" value="F:acyltransferase activity"/>
    <property type="evidence" value="ECO:0007669"/>
    <property type="project" value="UniProtKB-KW"/>
</dbReference>
<keyword evidence="5 7" id="KW-0472">Membrane</keyword>
<keyword evidence="3" id="KW-0997">Cell inner membrane</keyword>
<accession>A0AAU7LPK1</accession>
<name>A0AAU7LPK1_9BURK</name>
<keyword evidence="2" id="KW-1003">Cell membrane</keyword>
<dbReference type="EMBL" id="CP157675">
    <property type="protein sequence ID" value="XBP68938.1"/>
    <property type="molecule type" value="Genomic_DNA"/>
</dbReference>